<proteinExistence type="predicted"/>
<comment type="caution">
    <text evidence="1">The sequence shown here is derived from an EMBL/GenBank/DDBJ whole genome shotgun (WGS) entry which is preliminary data.</text>
</comment>
<accession>A0A841N531</accession>
<name>A0A841N531_9FLAO</name>
<dbReference type="EMBL" id="JACHLC010000004">
    <property type="protein sequence ID" value="MBB6371994.1"/>
    <property type="molecule type" value="Genomic_DNA"/>
</dbReference>
<protein>
    <recommendedName>
        <fullName evidence="3">ParE toxin of type II toxin-antitoxin system, parDE</fullName>
    </recommendedName>
</protein>
<evidence type="ECO:0008006" key="3">
    <source>
        <dbReference type="Google" id="ProtNLM"/>
    </source>
</evidence>
<dbReference type="AlphaFoldDB" id="A0A841N531"/>
<reference evidence="1 2" key="1">
    <citation type="submission" date="2020-08" db="EMBL/GenBank/DDBJ databases">
        <title>Functional genomics of gut bacteria from endangered species of beetles.</title>
        <authorList>
            <person name="Carlos-Shanley C."/>
        </authorList>
    </citation>
    <scope>NUCLEOTIDE SEQUENCE [LARGE SCALE GENOMIC DNA]</scope>
    <source>
        <strain evidence="1 2">S00136</strain>
    </source>
</reference>
<gene>
    <name evidence="1" type="ORF">HNP36_003083</name>
</gene>
<keyword evidence="2" id="KW-1185">Reference proteome</keyword>
<evidence type="ECO:0000313" key="2">
    <source>
        <dbReference type="Proteomes" id="UP000589738"/>
    </source>
</evidence>
<sequence>MNILLSSIAKNDIRMLMRVFNAEKENKGIDFLEDLKVSIHQILETSIIKSSEIAVNKMDNFPVVIHYVFENEENLFITAIFKELN</sequence>
<organism evidence="1 2">
    <name type="scientific">Chryseobacterium shigense</name>
    <dbReference type="NCBI Taxonomy" id="297244"/>
    <lineage>
        <taxon>Bacteria</taxon>
        <taxon>Pseudomonadati</taxon>
        <taxon>Bacteroidota</taxon>
        <taxon>Flavobacteriia</taxon>
        <taxon>Flavobacteriales</taxon>
        <taxon>Weeksellaceae</taxon>
        <taxon>Chryseobacterium group</taxon>
        <taxon>Chryseobacterium</taxon>
    </lineage>
</organism>
<evidence type="ECO:0000313" key="1">
    <source>
        <dbReference type="EMBL" id="MBB6371994.1"/>
    </source>
</evidence>
<dbReference type="Proteomes" id="UP000589738">
    <property type="component" value="Unassembled WGS sequence"/>
</dbReference>
<dbReference type="RefSeq" id="WP_184165407.1">
    <property type="nucleotide sequence ID" value="NZ_JACHLC010000004.1"/>
</dbReference>